<reference evidence="2 3" key="1">
    <citation type="submission" date="2017-11" db="EMBL/GenBank/DDBJ databases">
        <title>Rhodohalobacter 15182 sp. nov., isolated from a salt lake.</title>
        <authorList>
            <person name="Han S."/>
        </authorList>
    </citation>
    <scope>NUCLEOTIDE SEQUENCE [LARGE SCALE GENOMIC DNA]</scope>
    <source>
        <strain evidence="2 3">15182</strain>
    </source>
</reference>
<keyword evidence="3" id="KW-1185">Reference proteome</keyword>
<protein>
    <recommendedName>
        <fullName evidence="4">DUF3185 domain-containing protein</fullName>
    </recommendedName>
</protein>
<evidence type="ECO:0000256" key="1">
    <source>
        <dbReference type="SAM" id="Phobius"/>
    </source>
</evidence>
<name>A0A2N0VL25_9BACT</name>
<keyword evidence="1" id="KW-0812">Transmembrane</keyword>
<gene>
    <name evidence="2" type="ORF">CWD77_05410</name>
</gene>
<proteinExistence type="predicted"/>
<dbReference type="OrthoDB" id="9032848at2"/>
<sequence length="68" mass="7224">MQKMISAALLIGGLVLLYFGYQETQSLGNEVNEFVTGSPDDRSMWMMGGGAAIAIAGLVGLVRGKIFK</sequence>
<dbReference type="EMBL" id="PISP01000001">
    <property type="protein sequence ID" value="PKD44898.1"/>
    <property type="molecule type" value="Genomic_DNA"/>
</dbReference>
<dbReference type="AlphaFoldDB" id="A0A2N0VL25"/>
<feature type="transmembrane region" description="Helical" evidence="1">
    <location>
        <begin position="44"/>
        <end position="62"/>
    </location>
</feature>
<evidence type="ECO:0008006" key="4">
    <source>
        <dbReference type="Google" id="ProtNLM"/>
    </source>
</evidence>
<accession>A0A2N0VL25</accession>
<evidence type="ECO:0000313" key="3">
    <source>
        <dbReference type="Proteomes" id="UP000233398"/>
    </source>
</evidence>
<organism evidence="2 3">
    <name type="scientific">Rhodohalobacter barkolensis</name>
    <dbReference type="NCBI Taxonomy" id="2053187"/>
    <lineage>
        <taxon>Bacteria</taxon>
        <taxon>Pseudomonadati</taxon>
        <taxon>Balneolota</taxon>
        <taxon>Balneolia</taxon>
        <taxon>Balneolales</taxon>
        <taxon>Balneolaceae</taxon>
        <taxon>Rhodohalobacter</taxon>
    </lineage>
</organism>
<keyword evidence="1" id="KW-1133">Transmembrane helix</keyword>
<dbReference type="InterPro" id="IPR021521">
    <property type="entry name" value="DUF3185"/>
</dbReference>
<evidence type="ECO:0000313" key="2">
    <source>
        <dbReference type="EMBL" id="PKD44898.1"/>
    </source>
</evidence>
<keyword evidence="1" id="KW-0472">Membrane</keyword>
<dbReference type="Proteomes" id="UP000233398">
    <property type="component" value="Unassembled WGS sequence"/>
</dbReference>
<comment type="caution">
    <text evidence="2">The sequence shown here is derived from an EMBL/GenBank/DDBJ whole genome shotgun (WGS) entry which is preliminary data.</text>
</comment>
<dbReference type="Pfam" id="PF11381">
    <property type="entry name" value="DUF3185"/>
    <property type="match status" value="1"/>
</dbReference>